<evidence type="ECO:0000313" key="2">
    <source>
        <dbReference type="Proteomes" id="UP000838756"/>
    </source>
</evidence>
<protein>
    <submittedName>
        <fullName evidence="1">Jg16737 protein</fullName>
    </submittedName>
</protein>
<name>A0A8S4S4Y4_9NEOP</name>
<dbReference type="EMBL" id="CAKXAJ010025896">
    <property type="protein sequence ID" value="CAH2245167.1"/>
    <property type="molecule type" value="Genomic_DNA"/>
</dbReference>
<comment type="caution">
    <text evidence="1">The sequence shown here is derived from an EMBL/GenBank/DDBJ whole genome shotgun (WGS) entry which is preliminary data.</text>
</comment>
<dbReference type="Proteomes" id="UP000838756">
    <property type="component" value="Unassembled WGS sequence"/>
</dbReference>
<organism evidence="1 2">
    <name type="scientific">Pararge aegeria aegeria</name>
    <dbReference type="NCBI Taxonomy" id="348720"/>
    <lineage>
        <taxon>Eukaryota</taxon>
        <taxon>Metazoa</taxon>
        <taxon>Ecdysozoa</taxon>
        <taxon>Arthropoda</taxon>
        <taxon>Hexapoda</taxon>
        <taxon>Insecta</taxon>
        <taxon>Pterygota</taxon>
        <taxon>Neoptera</taxon>
        <taxon>Endopterygota</taxon>
        <taxon>Lepidoptera</taxon>
        <taxon>Glossata</taxon>
        <taxon>Ditrysia</taxon>
        <taxon>Papilionoidea</taxon>
        <taxon>Nymphalidae</taxon>
        <taxon>Satyrinae</taxon>
        <taxon>Satyrini</taxon>
        <taxon>Parargina</taxon>
        <taxon>Pararge</taxon>
    </lineage>
</organism>
<evidence type="ECO:0000313" key="1">
    <source>
        <dbReference type="EMBL" id="CAH2245167.1"/>
    </source>
</evidence>
<proteinExistence type="predicted"/>
<keyword evidence="2" id="KW-1185">Reference proteome</keyword>
<dbReference type="AlphaFoldDB" id="A0A8S4S4Y4"/>
<gene>
    <name evidence="1" type="primary">jg16737</name>
    <name evidence="1" type="ORF">PAEG_LOCUS21017</name>
</gene>
<reference evidence="1" key="1">
    <citation type="submission" date="2022-03" db="EMBL/GenBank/DDBJ databases">
        <authorList>
            <person name="Lindestad O."/>
        </authorList>
    </citation>
    <scope>NUCLEOTIDE SEQUENCE</scope>
</reference>
<accession>A0A8S4S4Y4</accession>
<sequence>MKISHLALCNMGYQNFHAGDIADIIQFISVVNVGIEPGNHRSSTPRGVKEDGHWCFKCPSTYKPPRKWNQDRKYN</sequence>